<dbReference type="EMBL" id="CM055748">
    <property type="protein sequence ID" value="KAJ7995367.1"/>
    <property type="molecule type" value="Genomic_DNA"/>
</dbReference>
<keyword evidence="2" id="KW-1185">Reference proteome</keyword>
<evidence type="ECO:0000313" key="2">
    <source>
        <dbReference type="Proteomes" id="UP001157502"/>
    </source>
</evidence>
<proteinExistence type="predicted"/>
<comment type="caution">
    <text evidence="1">The sequence shown here is derived from an EMBL/GenBank/DDBJ whole genome shotgun (WGS) entry which is preliminary data.</text>
</comment>
<name>A0ACC2FVJ9_DALPE</name>
<accession>A0ACC2FVJ9</accession>
<organism evidence="1 2">
    <name type="scientific">Dallia pectoralis</name>
    <name type="common">Alaska blackfish</name>
    <dbReference type="NCBI Taxonomy" id="75939"/>
    <lineage>
        <taxon>Eukaryota</taxon>
        <taxon>Metazoa</taxon>
        <taxon>Chordata</taxon>
        <taxon>Craniata</taxon>
        <taxon>Vertebrata</taxon>
        <taxon>Euteleostomi</taxon>
        <taxon>Actinopterygii</taxon>
        <taxon>Neopterygii</taxon>
        <taxon>Teleostei</taxon>
        <taxon>Protacanthopterygii</taxon>
        <taxon>Esociformes</taxon>
        <taxon>Umbridae</taxon>
        <taxon>Dallia</taxon>
    </lineage>
</organism>
<sequence length="392" mass="42960">MGGSRSPRGHSYRGDYWTSSSASSGNRGSPSHASGDGKRNPSASHSGGRDRRSSGLVNCRGVSELGACAGALVRGAGTGGTWVTFGGQVTDEVAEQLMTIAYDSGVNLFDTAEVYAAGKAEVILGNIIKKKGWRRSSLVITTKLYWGGKAETERGLSRKHIIEGLKGSLQRMQLEYVDVVFANRPDNNTPMEEIARAMTHVINQGMSMYWGTSRWTAMEIMEAYSVARQFNLIPPVCEQAEYHLFQREKVEVQLPELYHKIGVGAMTWSPLACGLITGKYQNGIPESSRASMKSYQWLKEKIVSEDGRKQQAKLKELGHIAEKLGCTLPQLAVAWCLRNEGVSSVLLGTSNPEQLTENLGAIQFLPKMTSHVVSDIDHILGNRPFSKKDFRS</sequence>
<dbReference type="Proteomes" id="UP001157502">
    <property type="component" value="Chromosome 21"/>
</dbReference>
<evidence type="ECO:0000313" key="1">
    <source>
        <dbReference type="EMBL" id="KAJ7995367.1"/>
    </source>
</evidence>
<gene>
    <name evidence="1" type="ORF">DPEC_G00243830</name>
</gene>
<reference evidence="1" key="1">
    <citation type="submission" date="2021-05" db="EMBL/GenBank/DDBJ databases">
        <authorList>
            <person name="Pan Q."/>
            <person name="Jouanno E."/>
            <person name="Zahm M."/>
            <person name="Klopp C."/>
            <person name="Cabau C."/>
            <person name="Louis A."/>
            <person name="Berthelot C."/>
            <person name="Parey E."/>
            <person name="Roest Crollius H."/>
            <person name="Montfort J."/>
            <person name="Robinson-Rechavi M."/>
            <person name="Bouchez O."/>
            <person name="Lampietro C."/>
            <person name="Lopez Roques C."/>
            <person name="Donnadieu C."/>
            <person name="Postlethwait J."/>
            <person name="Bobe J."/>
            <person name="Dillon D."/>
            <person name="Chandos A."/>
            <person name="von Hippel F."/>
            <person name="Guiguen Y."/>
        </authorList>
    </citation>
    <scope>NUCLEOTIDE SEQUENCE</scope>
    <source>
        <strain evidence="1">YG-Jan2019</strain>
    </source>
</reference>
<protein>
    <submittedName>
        <fullName evidence="1">Uncharacterized protein</fullName>
    </submittedName>
</protein>